<dbReference type="AlphaFoldDB" id="A0A6A3P9H5"/>
<evidence type="ECO:0000313" key="3">
    <source>
        <dbReference type="Proteomes" id="UP000429607"/>
    </source>
</evidence>
<dbReference type="OrthoDB" id="10271762at2759"/>
<dbReference type="Proteomes" id="UP000429607">
    <property type="component" value="Unassembled WGS sequence"/>
</dbReference>
<dbReference type="EMBL" id="QXFU01000383">
    <property type="protein sequence ID" value="KAE9034984.1"/>
    <property type="molecule type" value="Genomic_DNA"/>
</dbReference>
<evidence type="ECO:0000313" key="2">
    <source>
        <dbReference type="EMBL" id="KAE9050309.1"/>
    </source>
</evidence>
<protein>
    <submittedName>
        <fullName evidence="2">Uncharacterized protein</fullName>
    </submittedName>
</protein>
<evidence type="ECO:0000313" key="1">
    <source>
        <dbReference type="EMBL" id="KAE9034984.1"/>
    </source>
</evidence>
<comment type="caution">
    <text evidence="2">The sequence shown here is derived from an EMBL/GenBank/DDBJ whole genome shotgun (WGS) entry which is preliminary data.</text>
</comment>
<organism evidence="2 3">
    <name type="scientific">Phytophthora rubi</name>
    <dbReference type="NCBI Taxonomy" id="129364"/>
    <lineage>
        <taxon>Eukaryota</taxon>
        <taxon>Sar</taxon>
        <taxon>Stramenopiles</taxon>
        <taxon>Oomycota</taxon>
        <taxon>Peronosporomycetes</taxon>
        <taxon>Peronosporales</taxon>
        <taxon>Peronosporaceae</taxon>
        <taxon>Phytophthora</taxon>
    </lineage>
</organism>
<gene>
    <name evidence="2" type="ORF">PR001_g2521</name>
    <name evidence="1" type="ORF">PR002_g7838</name>
</gene>
<name>A0A6A3P9H5_9STRA</name>
<evidence type="ECO:0000313" key="4">
    <source>
        <dbReference type="Proteomes" id="UP000435112"/>
    </source>
</evidence>
<accession>A0A6A3P9H5</accession>
<sequence>MPMQVSTEVTTTQKCRRIMIKFKLLRSVNIPFRQIAAHLVCLAAYQGSLDGLSKIYWIKARGKSF</sequence>
<dbReference type="EMBL" id="QXFV01000086">
    <property type="protein sequence ID" value="KAE9050309.1"/>
    <property type="molecule type" value="Genomic_DNA"/>
</dbReference>
<proteinExistence type="predicted"/>
<dbReference type="Proteomes" id="UP000435112">
    <property type="component" value="Unassembled WGS sequence"/>
</dbReference>
<reference evidence="3 4" key="1">
    <citation type="submission" date="2018-09" db="EMBL/GenBank/DDBJ databases">
        <title>Genomic investigation of the strawberry pathogen Phytophthora fragariae indicates pathogenicity is determined by transcriptional variation in three key races.</title>
        <authorList>
            <person name="Adams T.M."/>
            <person name="Armitage A.D."/>
            <person name="Sobczyk M.K."/>
            <person name="Bates H.J."/>
            <person name="Dunwell J.M."/>
            <person name="Nellist C.F."/>
            <person name="Harrison R.J."/>
        </authorList>
    </citation>
    <scope>NUCLEOTIDE SEQUENCE [LARGE SCALE GENOMIC DNA]</scope>
    <source>
        <strain evidence="2 3">SCRP249</strain>
        <strain evidence="1 4">SCRP324</strain>
    </source>
</reference>